<dbReference type="PROSITE" id="PS51257">
    <property type="entry name" value="PROKAR_LIPOPROTEIN"/>
    <property type="match status" value="1"/>
</dbReference>
<dbReference type="EMBL" id="VPFD01000012">
    <property type="protein sequence ID" value="TXF99523.1"/>
    <property type="molecule type" value="Genomic_DNA"/>
</dbReference>
<keyword evidence="3" id="KW-1185">Reference proteome</keyword>
<name>A0A5C7G1F3_9BURK</name>
<accession>A0A5C7G1F3</accession>
<organism evidence="2 3">
    <name type="scientific">Massilia arenae</name>
    <dbReference type="NCBI Taxonomy" id="2603288"/>
    <lineage>
        <taxon>Bacteria</taxon>
        <taxon>Pseudomonadati</taxon>
        <taxon>Pseudomonadota</taxon>
        <taxon>Betaproteobacteria</taxon>
        <taxon>Burkholderiales</taxon>
        <taxon>Oxalobacteraceae</taxon>
        <taxon>Telluria group</taxon>
        <taxon>Massilia</taxon>
    </lineage>
</organism>
<evidence type="ECO:0000313" key="3">
    <source>
        <dbReference type="Proteomes" id="UP000321413"/>
    </source>
</evidence>
<feature type="chain" id="PRO_5023118585" description="Lysozyme inhibitor LprI N-terminal domain-containing protein" evidence="1">
    <location>
        <begin position="22"/>
        <end position="153"/>
    </location>
</feature>
<sequence>MTAFKYGFFLAVSLSCHAVQAAPMQEAAPQAPAAQLSAQDERLIRIQARKDIVDEFISVCGKMYPATRDEMQKPHDAWVQAQKQDLDKAAIVMLTHTSREDAKLATRLLGEEHQKLQGWARNDLGMLRDAPPKASDCLNLANKLDMLPSYPQP</sequence>
<reference evidence="2 3" key="1">
    <citation type="submission" date="2019-08" db="EMBL/GenBank/DDBJ databases">
        <title>Massilia golmudensis sp. nov., isolated from sand in the Qinghai-Tibetan Plateau.</title>
        <authorList>
            <person name="Zhang B."/>
        </authorList>
    </citation>
    <scope>NUCLEOTIDE SEQUENCE [LARGE SCALE GENOMIC DNA]</scope>
    <source>
        <strain evidence="2 3">GEM5</strain>
    </source>
</reference>
<gene>
    <name evidence="2" type="ORF">FVD38_11905</name>
</gene>
<dbReference type="RefSeq" id="WP_147935008.1">
    <property type="nucleotide sequence ID" value="NZ_VPFD01000012.1"/>
</dbReference>
<protein>
    <recommendedName>
        <fullName evidence="4">Lysozyme inhibitor LprI N-terminal domain-containing protein</fullName>
    </recommendedName>
</protein>
<dbReference type="AlphaFoldDB" id="A0A5C7G1F3"/>
<dbReference type="Proteomes" id="UP000321413">
    <property type="component" value="Unassembled WGS sequence"/>
</dbReference>
<feature type="signal peptide" evidence="1">
    <location>
        <begin position="1"/>
        <end position="21"/>
    </location>
</feature>
<keyword evidence="1" id="KW-0732">Signal</keyword>
<evidence type="ECO:0000256" key="1">
    <source>
        <dbReference type="SAM" id="SignalP"/>
    </source>
</evidence>
<proteinExistence type="predicted"/>
<comment type="caution">
    <text evidence="2">The sequence shown here is derived from an EMBL/GenBank/DDBJ whole genome shotgun (WGS) entry which is preliminary data.</text>
</comment>
<evidence type="ECO:0008006" key="4">
    <source>
        <dbReference type="Google" id="ProtNLM"/>
    </source>
</evidence>
<evidence type="ECO:0000313" key="2">
    <source>
        <dbReference type="EMBL" id="TXF99523.1"/>
    </source>
</evidence>